<evidence type="ECO:0000256" key="2">
    <source>
        <dbReference type="ARBA" id="ARBA00022525"/>
    </source>
</evidence>
<dbReference type="GO" id="GO:0005576">
    <property type="term" value="C:extracellular region"/>
    <property type="evidence" value="ECO:0007669"/>
    <property type="project" value="UniProtKB-SubCell"/>
</dbReference>
<accession>A0A518J1T3</accession>
<dbReference type="Gene3D" id="2.60.40.10">
    <property type="entry name" value="Immunoglobulins"/>
    <property type="match status" value="1"/>
</dbReference>
<dbReference type="GO" id="GO:0004553">
    <property type="term" value="F:hydrolase activity, hydrolyzing O-glycosyl compounds"/>
    <property type="evidence" value="ECO:0007669"/>
    <property type="project" value="InterPro"/>
</dbReference>
<dbReference type="Gene3D" id="3.40.390.10">
    <property type="entry name" value="Collagenase (Catalytic Domain)"/>
    <property type="match status" value="1"/>
</dbReference>
<proteinExistence type="predicted"/>
<sequence length="1954" mass="203591">MAVNNKGRLFGNGSDRKSNRVAGPRRKLNQLRRLVAESLEPRQLLAADLAPTSMVSNHNYLVAEDVNADFRITPSDALIVLNQLARGGEGESDPSDSAAHRFTDVNADGRLTPLDALIVINRLTLGEAEPDPLLDIELDVTQDGTSLLADGSRNFEVNVGDKFDLEVRYTDQRSIFENRFGAFSLYVDILATGIDSFRPVLSETQIIELSENLVDAGGSLTLAFDNQPDRIAEVLVSSTDPNVPTLTNDPERAIEFAIEEGLGLGADTVSVSQAARSSRDIDGGGVPIVGSGDPFRYIIRFTGENAEFVNIPNLLVNTNTLTGATVTQNVTEVPVYTSPDNTQINPNSLLYNIDFRSSSMNDRVVYGDVRSGVYNPGNLETFDEIGGVGPAQTNGLYDPNNPTLLDRFEAFSIEMQAVRAQDNVRFTLDLPDNPIGSEISLYGSSANSDIALTPDMISIGLVDDPITPQDERTGLAIGRFVIPTQLSLTAVTDNVSIDEDATATRIDVLANDLPSPDVLNLLSVGPASHGTASIVQGEVFYQPAANYFGSDTFTYEISNGTQFATGTVVVDVRSINDPPTAERITVTVPRGETIAIPYTSFLLPQPANEARGISITEVSATLGQAVDSTGGNLVYRAPDTAATSDQIAVTFSDGIDTGNTVIDVVIINAGRPVAEPDTLMVNEDTATTFSVAAALLDNDTITTGTKRLVSIDTAGTQGTVALQANGTFIYTPPENQFGTAVDSFRYTMTDGSNPSEQAIVTIDILSINDEPVAGDRSATINTTTTSSIMIDLSSVISPGLGEAGVPGETVQISQVSDGSRGATVSVAAGAMGVNYTPVAGITGTETFTYTVADQFGLEAVGTVTVTITNTGGGGTGGTASISGVKFHDLNDNGARDAGEPTLPDWTIYLDLNNNGSLDTGEPTTLTDAQGAYLFEDLLAGDYSVRELAQTGWRQSYPRMINSDSISIDTGDYAGFTTVADIDADGDLDVIVANEYSNSKLRESNIALLTNNGNGNFAQSTLALPRDARPHAVVADRDFTGDGIVDLVVASAGIPGGAAGANGLQMFVGTGAGFNPSWQFIPAGDGPSDLAARDFDGDGNVDLVVTNHRSDNLSILMGLGGGSFTSPIPLAAGDEPVSLSLGELAGGAGDLLAVANYRSGSVSIYTGSGGAFALRNSITGLTNPTDVRLVDIDGDGNDDLVVADSGTDTVRSYRGNGSGGFTALETKAVNTGEVGDLRERPEAIDVTDFNRDGAPDLLIANRVGGESLWLNDGDGTFTHSSQQLGQTIPNFNPMLAKSIAVANLDGDDQLDYVVAFAAGGVNIHTTTVSDDPGFYLLTLDDGDAAVDNDFGNFQYAVSPTATVSMSVSQTAITENANSNTSVVTVRLSEVLETGVTVTLGLAGAATRNADYTISTTQLTIPAGSLTATATIASLNDEIDEGDGELIALTIDDVVGATENGQQQATVTIIDDDDEQVPTLQISSTPASVIEGDAATVTATLSRATDQDVIVSLGYDTGTATRGEDFNGAAVLTIPAGQTTASLNLLTVADGIDEPDEAIIVDVLGTSGASELGLQSTTINLVDVDATPPVVQLSASATSMPENGGSVTFTATLDSASANDVIVELAFSGTATRDADYITPTQIVIPAGNLTGSATATSIDDLLDDNAETVNVEIFSASGATAAAQTPLSVTIVDDDAPTVSLVAQFAEIIEDGGYSRLTAVLSSALQTETVVELSFSGSAIPGQHFTMQSQRIVIPADATSASILIQAINNQEIENADRVIQIEAVGANASTTITIRNEDGVSYPLRAVGTPSAIAPAEVSQAELSGLYAASLDVWQQAGLSASGLDRLRSLSIEVADLEGDVLGRALNDRIAIDSDAAGFGWFVDATPLDDEEFEPGSQSDVSGAIDLLSVILHEQAHALGLDHGDSPLMSETLEAGTRRTPSADDVDRALQEMF</sequence>
<dbReference type="SUPFAM" id="SSF69318">
    <property type="entry name" value="Integrin alpha N-terminal domain"/>
    <property type="match status" value="2"/>
</dbReference>
<evidence type="ECO:0000256" key="6">
    <source>
        <dbReference type="SAM" id="MobiDB-lite"/>
    </source>
</evidence>
<dbReference type="InterPro" id="IPR033764">
    <property type="entry name" value="Sdr_B"/>
</dbReference>
<dbReference type="SUPFAM" id="SSF55486">
    <property type="entry name" value="Metalloproteases ('zincins'), catalytic domain"/>
    <property type="match status" value="1"/>
</dbReference>
<comment type="subcellular location">
    <subcellularLocation>
        <location evidence="1">Secreted</location>
    </subcellularLocation>
</comment>
<keyword evidence="4" id="KW-0677">Repeat</keyword>
<protein>
    <submittedName>
        <fullName evidence="8">Calx-beta domain protein</fullName>
    </submittedName>
</protein>
<feature type="region of interest" description="Disordered" evidence="6">
    <location>
        <begin position="1922"/>
        <end position="1944"/>
    </location>
</feature>
<dbReference type="PANTHER" id="PTHR44103:SF1">
    <property type="entry name" value="PROPROTEIN CONVERTASE P"/>
    <property type="match status" value="1"/>
</dbReference>
<dbReference type="InterPro" id="IPR013517">
    <property type="entry name" value="FG-GAP"/>
</dbReference>
<dbReference type="InterPro" id="IPR013783">
    <property type="entry name" value="Ig-like_fold"/>
</dbReference>
<organism evidence="8 9">
    <name type="scientific">Rosistilla oblonga</name>
    <dbReference type="NCBI Taxonomy" id="2527990"/>
    <lineage>
        <taxon>Bacteria</taxon>
        <taxon>Pseudomonadati</taxon>
        <taxon>Planctomycetota</taxon>
        <taxon>Planctomycetia</taxon>
        <taxon>Pirellulales</taxon>
        <taxon>Pirellulaceae</taxon>
        <taxon>Rosistilla</taxon>
    </lineage>
</organism>
<dbReference type="NCBIfam" id="NF012211">
    <property type="entry name" value="tand_rpt_95"/>
    <property type="match status" value="2"/>
</dbReference>
<dbReference type="InterPro" id="IPR036439">
    <property type="entry name" value="Dockerin_dom_sf"/>
</dbReference>
<dbReference type="InterPro" id="IPR003644">
    <property type="entry name" value="Calx_beta"/>
</dbReference>
<dbReference type="Pfam" id="PF13517">
    <property type="entry name" value="FG-GAP_3"/>
    <property type="match status" value="2"/>
</dbReference>
<dbReference type="Pfam" id="PF03160">
    <property type="entry name" value="Calx-beta"/>
    <property type="match status" value="2"/>
</dbReference>
<evidence type="ECO:0000313" key="8">
    <source>
        <dbReference type="EMBL" id="QDV59288.1"/>
    </source>
</evidence>
<keyword evidence="2" id="KW-0964">Secreted</keyword>
<feature type="domain" description="Calx-beta" evidence="7">
    <location>
        <begin position="1686"/>
        <end position="1784"/>
    </location>
</feature>
<dbReference type="Pfam" id="PF00404">
    <property type="entry name" value="Dockerin_1"/>
    <property type="match status" value="1"/>
</dbReference>
<dbReference type="GO" id="GO:0016020">
    <property type="term" value="C:membrane"/>
    <property type="evidence" value="ECO:0007669"/>
    <property type="project" value="InterPro"/>
</dbReference>
<dbReference type="EMBL" id="CP036318">
    <property type="protein sequence ID" value="QDV59288.1"/>
    <property type="molecule type" value="Genomic_DNA"/>
</dbReference>
<evidence type="ECO:0000313" key="9">
    <source>
        <dbReference type="Proteomes" id="UP000316770"/>
    </source>
</evidence>
<evidence type="ECO:0000256" key="4">
    <source>
        <dbReference type="ARBA" id="ARBA00022737"/>
    </source>
</evidence>
<keyword evidence="5" id="KW-0106">Calcium</keyword>
<dbReference type="InterPro" id="IPR038081">
    <property type="entry name" value="CalX-like_sf"/>
</dbReference>
<evidence type="ECO:0000256" key="3">
    <source>
        <dbReference type="ARBA" id="ARBA00022729"/>
    </source>
</evidence>
<dbReference type="Pfam" id="PF17210">
    <property type="entry name" value="SdrD_B"/>
    <property type="match status" value="1"/>
</dbReference>
<dbReference type="PANTHER" id="PTHR44103">
    <property type="entry name" value="PROPROTEIN CONVERTASE P"/>
    <property type="match status" value="1"/>
</dbReference>
<dbReference type="SMART" id="SM00237">
    <property type="entry name" value="Calx_beta"/>
    <property type="match status" value="2"/>
</dbReference>
<reference evidence="8 9" key="1">
    <citation type="submission" date="2019-02" db="EMBL/GenBank/DDBJ databases">
        <title>Deep-cultivation of Planctomycetes and their phenomic and genomic characterization uncovers novel biology.</title>
        <authorList>
            <person name="Wiegand S."/>
            <person name="Jogler M."/>
            <person name="Boedeker C."/>
            <person name="Pinto D."/>
            <person name="Vollmers J."/>
            <person name="Rivas-Marin E."/>
            <person name="Kohn T."/>
            <person name="Peeters S.H."/>
            <person name="Heuer A."/>
            <person name="Rast P."/>
            <person name="Oberbeckmann S."/>
            <person name="Bunk B."/>
            <person name="Jeske O."/>
            <person name="Meyerdierks A."/>
            <person name="Storesund J.E."/>
            <person name="Kallscheuer N."/>
            <person name="Luecker S."/>
            <person name="Lage O.M."/>
            <person name="Pohl T."/>
            <person name="Merkel B.J."/>
            <person name="Hornburger P."/>
            <person name="Mueller R.-W."/>
            <person name="Bruemmer F."/>
            <person name="Labrenz M."/>
            <person name="Spormann A.M."/>
            <person name="Op den Camp H."/>
            <person name="Overmann J."/>
            <person name="Amann R."/>
            <person name="Jetten M.S.M."/>
            <person name="Mascher T."/>
            <person name="Medema M.H."/>
            <person name="Devos D.P."/>
            <person name="Kaster A.-K."/>
            <person name="Ovreas L."/>
            <person name="Rohde M."/>
            <person name="Galperin M.Y."/>
            <person name="Jogler C."/>
        </authorList>
    </citation>
    <scope>NUCLEOTIDE SEQUENCE [LARGE SCALE GENOMIC DNA]</scope>
    <source>
        <strain evidence="8 9">Mal33</strain>
    </source>
</reference>
<dbReference type="GO" id="GO:0000272">
    <property type="term" value="P:polysaccharide catabolic process"/>
    <property type="evidence" value="ECO:0007669"/>
    <property type="project" value="InterPro"/>
</dbReference>
<dbReference type="Proteomes" id="UP000316770">
    <property type="component" value="Chromosome"/>
</dbReference>
<dbReference type="Pfam" id="PF17963">
    <property type="entry name" value="Big_9"/>
    <property type="match status" value="3"/>
</dbReference>
<dbReference type="Gene3D" id="2.60.40.2030">
    <property type="match status" value="4"/>
</dbReference>
<dbReference type="Gene3D" id="2.30.30.100">
    <property type="match status" value="1"/>
</dbReference>
<evidence type="ECO:0000259" key="7">
    <source>
        <dbReference type="SMART" id="SM00237"/>
    </source>
</evidence>
<dbReference type="InterPro" id="IPR028994">
    <property type="entry name" value="Integrin_alpha_N"/>
</dbReference>
<feature type="region of interest" description="Disordered" evidence="6">
    <location>
        <begin position="1"/>
        <end position="25"/>
    </location>
</feature>
<dbReference type="InterPro" id="IPR024079">
    <property type="entry name" value="MetalloPept_cat_dom_sf"/>
</dbReference>
<dbReference type="Gene3D" id="2.60.40.3440">
    <property type="match status" value="2"/>
</dbReference>
<evidence type="ECO:0000256" key="5">
    <source>
        <dbReference type="ARBA" id="ARBA00022837"/>
    </source>
</evidence>
<dbReference type="SUPFAM" id="SSF63446">
    <property type="entry name" value="Type I dockerin domain"/>
    <property type="match status" value="1"/>
</dbReference>
<dbReference type="Gene3D" id="2.60.40.2810">
    <property type="match status" value="1"/>
</dbReference>
<dbReference type="InterPro" id="IPR002105">
    <property type="entry name" value="Dockerin_1_rpt"/>
</dbReference>
<feature type="domain" description="Calx-beta" evidence="7">
    <location>
        <begin position="1463"/>
        <end position="1562"/>
    </location>
</feature>
<keyword evidence="9" id="KW-1185">Reference proteome</keyword>
<evidence type="ECO:0000256" key="1">
    <source>
        <dbReference type="ARBA" id="ARBA00004613"/>
    </source>
</evidence>
<dbReference type="GO" id="GO:0007154">
    <property type="term" value="P:cell communication"/>
    <property type="evidence" value="ECO:0007669"/>
    <property type="project" value="InterPro"/>
</dbReference>
<name>A0A518J1T3_9BACT</name>
<keyword evidence="3" id="KW-0732">Signal</keyword>
<gene>
    <name evidence="8" type="ORF">Mal33_53160</name>
</gene>
<dbReference type="GO" id="GO:0008237">
    <property type="term" value="F:metallopeptidase activity"/>
    <property type="evidence" value="ECO:0007669"/>
    <property type="project" value="InterPro"/>
</dbReference>
<dbReference type="Gene3D" id="2.130.10.130">
    <property type="entry name" value="Integrin alpha, N-terminal"/>
    <property type="match status" value="1"/>
</dbReference>
<dbReference type="SUPFAM" id="SSF141072">
    <property type="entry name" value="CalX-like"/>
    <property type="match status" value="4"/>
</dbReference>